<sequence length="384" mass="44105">MKIKNWRVTLGWFLMLLVSSCVEPYSPKVMEAPNSFLVVNGFINSNGPTTIQLLRTQNLSDESTPPAETGAVVKIEAENGENYRLQDIGGGNYTIGSLTLNPAVKYRLFIKTRDNKEYVSDFIEVKQTPAIDEVTWKAVDNEVQFFVSTHDPKNDTRYYRWEFEDTWHFRPAFPTIFKYENGAIRIRDDRDEEISNCWRTERSTTIELSNSARLSKDVISNYKLLALPYNSERVAIKYSLLVKQYALSRQAYEYWEILKKNTESIGTLFDPLPSQLTSNIRCTTNPEEPVIGFLSASTMQEKRIFLESKDLPREWRLFNPTCIADTMLLSQGNIVDYFKGGYNMPVSEVYPPSGGMFPIGYVYASRACVDCTVRGTNVKPDYWE</sequence>
<dbReference type="EMBL" id="JAHYXK010000019">
    <property type="protein sequence ID" value="MBW7468807.1"/>
    <property type="molecule type" value="Genomic_DNA"/>
</dbReference>
<name>A0ABS7CZ62_9BACT</name>
<accession>A0ABS7CZ62</accession>
<proteinExistence type="predicted"/>
<evidence type="ECO:0000313" key="2">
    <source>
        <dbReference type="Proteomes" id="UP000813018"/>
    </source>
</evidence>
<dbReference type="Proteomes" id="UP000813018">
    <property type="component" value="Unassembled WGS sequence"/>
</dbReference>
<evidence type="ECO:0000313" key="1">
    <source>
        <dbReference type="EMBL" id="MBW7468807.1"/>
    </source>
</evidence>
<comment type="caution">
    <text evidence="1">The sequence shown here is derived from an EMBL/GenBank/DDBJ whole genome shotgun (WGS) entry which is preliminary data.</text>
</comment>
<protein>
    <submittedName>
        <fullName evidence="1">DUF4249 domain-containing protein</fullName>
    </submittedName>
</protein>
<keyword evidence="2" id="KW-1185">Reference proteome</keyword>
<dbReference type="Pfam" id="PF14054">
    <property type="entry name" value="DUF4249"/>
    <property type="match status" value="1"/>
</dbReference>
<organism evidence="1 2">
    <name type="scientific">Pontibacter aydingkolensis</name>
    <dbReference type="NCBI Taxonomy" id="1911536"/>
    <lineage>
        <taxon>Bacteria</taxon>
        <taxon>Pseudomonadati</taxon>
        <taxon>Bacteroidota</taxon>
        <taxon>Cytophagia</taxon>
        <taxon>Cytophagales</taxon>
        <taxon>Hymenobacteraceae</taxon>
        <taxon>Pontibacter</taxon>
    </lineage>
</organism>
<gene>
    <name evidence="1" type="ORF">K0O23_17160</name>
</gene>
<dbReference type="InterPro" id="IPR025345">
    <property type="entry name" value="DUF4249"/>
</dbReference>
<dbReference type="PROSITE" id="PS51257">
    <property type="entry name" value="PROKAR_LIPOPROTEIN"/>
    <property type="match status" value="1"/>
</dbReference>
<reference evidence="1 2" key="1">
    <citation type="journal article" date="2016" name="Int. J. Syst. Evol. Microbiol.">
        <title>Pontibacter aydingkolensis sp. nov., isolated from soil of a salt lake.</title>
        <authorList>
            <person name="Osman G."/>
            <person name="Zhang T."/>
            <person name="Lou K."/>
            <person name="Gao Y."/>
            <person name="Chang W."/>
            <person name="Lin Q."/>
            <person name="Yang H.M."/>
            <person name="Huo X.D."/>
            <person name="Wang N."/>
        </authorList>
    </citation>
    <scope>NUCLEOTIDE SEQUENCE [LARGE SCALE GENOMIC DNA]</scope>
    <source>
        <strain evidence="1 2">KACC 19255</strain>
    </source>
</reference>
<dbReference type="RefSeq" id="WP_219878676.1">
    <property type="nucleotide sequence ID" value="NZ_JAHYXK010000019.1"/>
</dbReference>